<keyword evidence="1" id="KW-1133">Transmembrane helix</keyword>
<evidence type="ECO:0000256" key="1">
    <source>
        <dbReference type="SAM" id="Phobius"/>
    </source>
</evidence>
<protein>
    <submittedName>
        <fullName evidence="2">Uncharacterized protein</fullName>
    </submittedName>
</protein>
<proteinExistence type="predicted"/>
<organism evidence="2">
    <name type="scientific">Cacopsylla melanoneura</name>
    <dbReference type="NCBI Taxonomy" id="428564"/>
    <lineage>
        <taxon>Eukaryota</taxon>
        <taxon>Metazoa</taxon>
        <taxon>Ecdysozoa</taxon>
        <taxon>Arthropoda</taxon>
        <taxon>Hexapoda</taxon>
        <taxon>Insecta</taxon>
        <taxon>Pterygota</taxon>
        <taxon>Neoptera</taxon>
        <taxon>Paraneoptera</taxon>
        <taxon>Hemiptera</taxon>
        <taxon>Sternorrhyncha</taxon>
        <taxon>Psylloidea</taxon>
        <taxon>Psyllidae</taxon>
        <taxon>Psyllinae</taxon>
        <taxon>Cacopsylla</taxon>
    </lineage>
</organism>
<evidence type="ECO:0000313" key="2">
    <source>
        <dbReference type="EMBL" id="CAG6737138.1"/>
    </source>
</evidence>
<keyword evidence="1" id="KW-0812">Transmembrane</keyword>
<sequence>MNARVTVFKSNFLVQFFKFVCKNKPSSVHFIITYYYCQRLSHVECTGSHLLILLLISLVPFYYVLKCVICMNSSSWGKFFYSPNSTPLNNRLLYLFLSQSHCNFYLLSLSI</sequence>
<feature type="transmembrane region" description="Helical" evidence="1">
    <location>
        <begin position="50"/>
        <end position="71"/>
    </location>
</feature>
<keyword evidence="1" id="KW-0472">Membrane</keyword>
<reference evidence="2" key="1">
    <citation type="submission" date="2021-05" db="EMBL/GenBank/DDBJ databases">
        <authorList>
            <person name="Alioto T."/>
            <person name="Alioto T."/>
            <person name="Gomez Garrido J."/>
        </authorList>
    </citation>
    <scope>NUCLEOTIDE SEQUENCE</scope>
</reference>
<dbReference type="AlphaFoldDB" id="A0A8D8YXS1"/>
<accession>A0A8D8YXS1</accession>
<name>A0A8D8YXS1_9HEMI</name>
<dbReference type="EMBL" id="HBUF01401998">
    <property type="protein sequence ID" value="CAG6737138.1"/>
    <property type="molecule type" value="Transcribed_RNA"/>
</dbReference>